<dbReference type="InterPro" id="IPR036869">
    <property type="entry name" value="J_dom_sf"/>
</dbReference>
<protein>
    <submittedName>
        <fullName evidence="2">Uncharacterized protein</fullName>
    </submittedName>
</protein>
<dbReference type="OrthoDB" id="436776at2759"/>
<feature type="compositionally biased region" description="Low complexity" evidence="1">
    <location>
        <begin position="309"/>
        <end position="325"/>
    </location>
</feature>
<dbReference type="Proteomes" id="UP000601435">
    <property type="component" value="Unassembled WGS sequence"/>
</dbReference>
<feature type="compositionally biased region" description="Basic and acidic residues" evidence="1">
    <location>
        <begin position="70"/>
        <end position="82"/>
    </location>
</feature>
<dbReference type="Gene3D" id="1.10.287.110">
    <property type="entry name" value="DnaJ domain"/>
    <property type="match status" value="1"/>
</dbReference>
<organism evidence="2 3">
    <name type="scientific">Symbiodinium necroappetens</name>
    <dbReference type="NCBI Taxonomy" id="1628268"/>
    <lineage>
        <taxon>Eukaryota</taxon>
        <taxon>Sar</taxon>
        <taxon>Alveolata</taxon>
        <taxon>Dinophyceae</taxon>
        <taxon>Suessiales</taxon>
        <taxon>Symbiodiniaceae</taxon>
        <taxon>Symbiodinium</taxon>
    </lineage>
</organism>
<evidence type="ECO:0000313" key="2">
    <source>
        <dbReference type="EMBL" id="CAE7805646.1"/>
    </source>
</evidence>
<gene>
    <name evidence="2" type="ORF">SNEC2469_LOCUS23816</name>
</gene>
<dbReference type="EMBL" id="CAJNJA010044942">
    <property type="protein sequence ID" value="CAE7805646.1"/>
    <property type="molecule type" value="Genomic_DNA"/>
</dbReference>
<keyword evidence="3" id="KW-1185">Reference proteome</keyword>
<dbReference type="CDD" id="cd06257">
    <property type="entry name" value="DnaJ"/>
    <property type="match status" value="1"/>
</dbReference>
<feature type="region of interest" description="Disordered" evidence="1">
    <location>
        <begin position="309"/>
        <end position="344"/>
    </location>
</feature>
<dbReference type="InterPro" id="IPR001623">
    <property type="entry name" value="DnaJ_domain"/>
</dbReference>
<comment type="caution">
    <text evidence="2">The sequence shown here is derived from an EMBL/GenBank/DDBJ whole genome shotgun (WGS) entry which is preliminary data.</text>
</comment>
<name>A0A812Z172_9DINO</name>
<accession>A0A812Z172</accession>
<dbReference type="AlphaFoldDB" id="A0A812Z172"/>
<dbReference type="SUPFAM" id="SSF46565">
    <property type="entry name" value="Chaperone J-domain"/>
    <property type="match status" value="1"/>
</dbReference>
<evidence type="ECO:0000313" key="3">
    <source>
        <dbReference type="Proteomes" id="UP000601435"/>
    </source>
</evidence>
<proteinExistence type="predicted"/>
<evidence type="ECO:0000256" key="1">
    <source>
        <dbReference type="SAM" id="MobiDB-lite"/>
    </source>
</evidence>
<feature type="non-terminal residue" evidence="2">
    <location>
        <position position="388"/>
    </location>
</feature>
<sequence>ALLEEHGVNFAGCLEKSELRELWDCFLELCQKPLASLQAQVSQLAGPSGPRFPDVPSCARFLVAKRAPRRQPEQADEAEARPRPVATPRVAEVASSRDREAQEEVLRILPLRREDFRSPADWGFAVLGLGAPQVPDNAAAVQRSYRNLMRKLHPDKVLATDGVERSIQLIREAKDICEKSFSRIEPPMAPQSLRYEVLDSKVGHRRYQLRWLPPPVQDAAPVCRYLVSALDPAYGKPLTITVLEPDYSEELRRFVTTEELTSFVLAETDLKKMPSLWKQPTATVHVAAANEAGQSRPAKLEIRLAPSMAWSPSSSDSESTATSSSGLPRSPQSPDFEEEIQKRSGPELRRWLQKQLKAPLVAWLKTLRLPTSGTKEDLVERVLDVIGM</sequence>
<feature type="region of interest" description="Disordered" evidence="1">
    <location>
        <begin position="66"/>
        <end position="96"/>
    </location>
</feature>
<reference evidence="2" key="1">
    <citation type="submission" date="2021-02" db="EMBL/GenBank/DDBJ databases">
        <authorList>
            <person name="Dougan E. K."/>
            <person name="Rhodes N."/>
            <person name="Thang M."/>
            <person name="Chan C."/>
        </authorList>
    </citation>
    <scope>NUCLEOTIDE SEQUENCE</scope>
</reference>